<feature type="domain" description="Flagellar hook-associated protein 1 D2-like" evidence="9">
    <location>
        <begin position="353"/>
        <end position="426"/>
    </location>
</feature>
<dbReference type="GO" id="GO:0005198">
    <property type="term" value="F:structural molecule activity"/>
    <property type="evidence" value="ECO:0007669"/>
    <property type="project" value="InterPro"/>
</dbReference>
<evidence type="ECO:0000256" key="3">
    <source>
        <dbReference type="ARBA" id="ARBA00009677"/>
    </source>
</evidence>
<evidence type="ECO:0000256" key="2">
    <source>
        <dbReference type="ARBA" id="ARBA00004613"/>
    </source>
</evidence>
<keyword evidence="11" id="KW-0282">Flagellum</keyword>
<dbReference type="PRINTS" id="PR01005">
    <property type="entry name" value="FLGHOOKAP1"/>
</dbReference>
<dbReference type="NCBIfam" id="TIGR02492">
    <property type="entry name" value="flgK_ends"/>
    <property type="match status" value="1"/>
</dbReference>
<dbReference type="Pfam" id="PF00460">
    <property type="entry name" value="Flg_bb_rod"/>
    <property type="match status" value="1"/>
</dbReference>
<reference evidence="11 12" key="1">
    <citation type="submission" date="2020-08" db="EMBL/GenBank/DDBJ databases">
        <title>Genomic Encyclopedia of Type Strains, Phase III (KMG-III): the genomes of soil and plant-associated and newly described type strains.</title>
        <authorList>
            <person name="Whitman W."/>
        </authorList>
    </citation>
    <scope>NUCLEOTIDE SEQUENCE [LARGE SCALE GENOMIC DNA]</scope>
    <source>
        <strain evidence="11 12">CECT 8571</strain>
    </source>
</reference>
<keyword evidence="11" id="KW-0966">Cell projection</keyword>
<name>A0A839UNY0_9GAMM</name>
<evidence type="ECO:0000259" key="9">
    <source>
        <dbReference type="Pfam" id="PF21158"/>
    </source>
</evidence>
<dbReference type="InterPro" id="IPR002371">
    <property type="entry name" value="FlgK"/>
</dbReference>
<dbReference type="GO" id="GO:0044780">
    <property type="term" value="P:bacterial-type flagellum assembly"/>
    <property type="evidence" value="ECO:0007669"/>
    <property type="project" value="InterPro"/>
</dbReference>
<dbReference type="GO" id="GO:0009424">
    <property type="term" value="C:bacterial-type flagellum hook"/>
    <property type="evidence" value="ECO:0007669"/>
    <property type="project" value="InterPro"/>
</dbReference>
<feature type="domain" description="Flagellar hook-associated protein FlgK helical" evidence="10">
    <location>
        <begin position="94"/>
        <end position="326"/>
    </location>
</feature>
<proteinExistence type="inferred from homology"/>
<organism evidence="11 12">
    <name type="scientific">Simiduia aestuariiviva</name>
    <dbReference type="NCBI Taxonomy" id="1510459"/>
    <lineage>
        <taxon>Bacteria</taxon>
        <taxon>Pseudomonadati</taxon>
        <taxon>Pseudomonadota</taxon>
        <taxon>Gammaproteobacteria</taxon>
        <taxon>Cellvibrionales</taxon>
        <taxon>Cellvibrionaceae</taxon>
        <taxon>Simiduia</taxon>
    </lineage>
</organism>
<comment type="caution">
    <text evidence="11">The sequence shown here is derived from an EMBL/GenBank/DDBJ whole genome shotgun (WGS) entry which is preliminary data.</text>
</comment>
<evidence type="ECO:0000256" key="4">
    <source>
        <dbReference type="ARBA" id="ARBA00016244"/>
    </source>
</evidence>
<evidence type="ECO:0000259" key="8">
    <source>
        <dbReference type="Pfam" id="PF06429"/>
    </source>
</evidence>
<dbReference type="Pfam" id="PF06429">
    <property type="entry name" value="Flg_bbr_C"/>
    <property type="match status" value="1"/>
</dbReference>
<dbReference type="SUPFAM" id="SSF64518">
    <property type="entry name" value="Phase 1 flagellin"/>
    <property type="match status" value="2"/>
</dbReference>
<dbReference type="GO" id="GO:0005576">
    <property type="term" value="C:extracellular region"/>
    <property type="evidence" value="ECO:0007669"/>
    <property type="project" value="UniProtKB-SubCell"/>
</dbReference>
<dbReference type="RefSeq" id="WP_183909921.1">
    <property type="nucleotide sequence ID" value="NZ_JACHXZ010000002.1"/>
</dbReference>
<dbReference type="Proteomes" id="UP000559987">
    <property type="component" value="Unassembled WGS sequence"/>
</dbReference>
<comment type="similarity">
    <text evidence="3">Belongs to the flagella basal body rod proteins family.</text>
</comment>
<evidence type="ECO:0000313" key="11">
    <source>
        <dbReference type="EMBL" id="MBB3168441.1"/>
    </source>
</evidence>
<dbReference type="Pfam" id="PF21158">
    <property type="entry name" value="flgK_1st_1"/>
    <property type="match status" value="1"/>
</dbReference>
<keyword evidence="12" id="KW-1185">Reference proteome</keyword>
<dbReference type="InterPro" id="IPR053927">
    <property type="entry name" value="FlgK_helical"/>
</dbReference>
<evidence type="ECO:0000256" key="5">
    <source>
        <dbReference type="ARBA" id="ARBA00022525"/>
    </source>
</evidence>
<comment type="subcellular location">
    <subcellularLocation>
        <location evidence="1">Bacterial flagellum</location>
    </subcellularLocation>
    <subcellularLocation>
        <location evidence="2">Secreted</location>
    </subcellularLocation>
</comment>
<dbReference type="InterPro" id="IPR010930">
    <property type="entry name" value="Flg_bb/hook_C_dom"/>
</dbReference>
<feature type="domain" description="Flagellar basal body rod protein N-terminal" evidence="7">
    <location>
        <begin position="8"/>
        <end position="34"/>
    </location>
</feature>
<evidence type="ECO:0000256" key="6">
    <source>
        <dbReference type="ARBA" id="ARBA00023143"/>
    </source>
</evidence>
<accession>A0A839UNY0</accession>
<evidence type="ECO:0000313" key="12">
    <source>
        <dbReference type="Proteomes" id="UP000559987"/>
    </source>
</evidence>
<dbReference type="PANTHER" id="PTHR30033:SF1">
    <property type="entry name" value="FLAGELLAR HOOK-ASSOCIATED PROTEIN 1"/>
    <property type="match status" value="1"/>
</dbReference>
<dbReference type="EMBL" id="JACHXZ010000002">
    <property type="protein sequence ID" value="MBB3168441.1"/>
    <property type="molecule type" value="Genomic_DNA"/>
</dbReference>
<keyword evidence="11" id="KW-0969">Cilium</keyword>
<protein>
    <recommendedName>
        <fullName evidence="4">Flagellar hook-associated protein 1</fullName>
    </recommendedName>
</protein>
<dbReference type="AlphaFoldDB" id="A0A839UNY0"/>
<keyword evidence="5" id="KW-0964">Secreted</keyword>
<dbReference type="InterPro" id="IPR049119">
    <property type="entry name" value="FlgK_D2-like"/>
</dbReference>
<dbReference type="Pfam" id="PF22638">
    <property type="entry name" value="FlgK_D1"/>
    <property type="match status" value="1"/>
</dbReference>
<evidence type="ECO:0000259" key="7">
    <source>
        <dbReference type="Pfam" id="PF00460"/>
    </source>
</evidence>
<gene>
    <name evidence="11" type="ORF">FHS30_001625</name>
</gene>
<sequence>MADLLGISISGLKFSQSALKTTSHNISNADTAGYSRQRALAGTNKATFLGGSFAGNGVHLQTIERIASQFAIDQLRSDTTLYNQLETFNDNILQVDSLLSDPATGVAAAMQSFFASMQNGANDPTSVPSRQLIVSEAQNLATRFNTLFDRFDALNDGVTQQLTTAVAQVNSLAEVIAELNSKIALAFGEGQGAEPNDLLDQRDEAMRQLSEFVSVSTFDQGDNQINVLVGNGQPLVVGHDARTLRVEGGLLDASKSEIIFDSAKGPQRITELINGGKIGGLLDFRDDVLDPAINEIGRLAIALGESFNEVHRQGLDLNGDFGARFFTDANDANVAQSRVKGSSGNIPPDDRRLSLEIVDSTKITASDYELDIGANGIYTVTRNSDGVIAAKGIMASSFPFAVEFDGLSLSFEGGSFTNGDKFLLQPTRLGARAFGAEISRTEEIAFASPLLTDASLANQGNGAITAGEVLSVHDASGNLLPLFSQGGQFSPPLIVKFNTPTSYDILDNSDPGNPIQLSPPIRNQVFVPGMSNKLFSEDPGSTQVSSGGRAIGLPVGSRPLLQASLKPTGATTPNYAVTDFSGSANQFSFDVVVSNTLNGLNDATLTVTINSPGIVDDTTLLADINNDLAGSNVVAYMDENGELAFRLQSLGYGDITVQNYNADPDGGADNAPVGQANTLLGFNVEGASFTTVAGASGTSGQGVVGNRYPSEIVRISHLDSSTGLPVTKSVTTSPNGSARLLASTLSNLDGVSAKAYTTAKIDNFNLTRTEPLQLQLNGENLLAYEIDPITGANLLSAEVPDPAIDFDAFVNYVAQQINENGSLKNNGMFATVYQDAATGRKSISITSNLGDDIDIRLTAQPGESVDVGDTLNPQLRLSANGPGVQTGVVIGGRVDVTLAEGFTMATLPSTSQLFGDSKAADYQKSKYMGIQAAIDGHPVVGDLFTLDFNHDASADNRNALKMVDLELAKVVDGGKNTFSGTYGKVVEEVGTKASSSQINRDASEKILAQSQTLRDSISGVNLEEEAASLIRFEQLYNANAQAISVARDLFDRLLNSF</sequence>
<dbReference type="InterPro" id="IPR001444">
    <property type="entry name" value="Flag_bb_rod_N"/>
</dbReference>
<feature type="domain" description="Flagellar basal-body/hook protein C-terminal" evidence="8">
    <location>
        <begin position="1017"/>
        <end position="1055"/>
    </location>
</feature>
<keyword evidence="6" id="KW-0975">Bacterial flagellum</keyword>
<evidence type="ECO:0000256" key="1">
    <source>
        <dbReference type="ARBA" id="ARBA00004365"/>
    </source>
</evidence>
<dbReference type="PANTHER" id="PTHR30033">
    <property type="entry name" value="FLAGELLAR HOOK-ASSOCIATED PROTEIN 1"/>
    <property type="match status" value="1"/>
</dbReference>
<evidence type="ECO:0000259" key="10">
    <source>
        <dbReference type="Pfam" id="PF22638"/>
    </source>
</evidence>